<dbReference type="PIRSF" id="PIRSF028688">
    <property type="entry name" value="UCP_imp_028688"/>
    <property type="match status" value="1"/>
</dbReference>
<proteinExistence type="predicted"/>
<dbReference type="InterPro" id="IPR014549">
    <property type="entry name" value="FlgO"/>
</dbReference>
<keyword evidence="3" id="KW-1185">Reference proteome</keyword>
<dbReference type="EMBL" id="JAUYVT010000001">
    <property type="protein sequence ID" value="MDP2563319.1"/>
    <property type="molecule type" value="Genomic_DNA"/>
</dbReference>
<gene>
    <name evidence="2" type="ORF">Q8W34_01635</name>
</gene>
<dbReference type="InterPro" id="IPR041215">
    <property type="entry name" value="FlgO_dom"/>
</dbReference>
<feature type="domain" description="FlgO" evidence="1">
    <location>
        <begin position="48"/>
        <end position="178"/>
    </location>
</feature>
<reference evidence="2" key="1">
    <citation type="submission" date="2023-07" db="EMBL/GenBank/DDBJ databases">
        <title>Genome content predicts the carbon catabolic preferences of heterotrophic bacteria.</title>
        <authorList>
            <person name="Gralka M."/>
        </authorList>
    </citation>
    <scope>NUCLEOTIDE SEQUENCE</scope>
    <source>
        <strain evidence="2">4G09</strain>
    </source>
</reference>
<protein>
    <submittedName>
        <fullName evidence="2">FlgO family outer membrane protein</fullName>
    </submittedName>
</protein>
<evidence type="ECO:0000313" key="2">
    <source>
        <dbReference type="EMBL" id="MDP2563319.1"/>
    </source>
</evidence>
<dbReference type="Proteomes" id="UP001177212">
    <property type="component" value="Unassembled WGS sequence"/>
</dbReference>
<sequence>MRLLLPLLLINLAACSLIPEPEPSISTYAPKAAMAPYTVSDYVHNLTVQLSHLKGPLSNNTRIGVSSFYFADALDTKLMTQQASGLSQQIQESILTKMTQMGYHTVEYRLANNLHLSHNADSALTRNLEQLRERQNIDLIITGTVTRQQHAYIVNARMVNISNKQVLSAGSTEIPINVMWGNEKIQQRDGSLYRSEY</sequence>
<organism evidence="2 3">
    <name type="scientific">Pseudoalteromonas marina</name>
    <dbReference type="NCBI Taxonomy" id="267375"/>
    <lineage>
        <taxon>Bacteria</taxon>
        <taxon>Pseudomonadati</taxon>
        <taxon>Pseudomonadota</taxon>
        <taxon>Gammaproteobacteria</taxon>
        <taxon>Alteromonadales</taxon>
        <taxon>Pseudoalteromonadaceae</taxon>
        <taxon>Pseudoalteromonas</taxon>
    </lineage>
</organism>
<evidence type="ECO:0000259" key="1">
    <source>
        <dbReference type="Pfam" id="PF17680"/>
    </source>
</evidence>
<evidence type="ECO:0000313" key="3">
    <source>
        <dbReference type="Proteomes" id="UP001177212"/>
    </source>
</evidence>
<name>A0ABT9F973_9GAMM</name>
<dbReference type="Pfam" id="PF17680">
    <property type="entry name" value="FlgO"/>
    <property type="match status" value="1"/>
</dbReference>
<comment type="caution">
    <text evidence="2">The sequence shown here is derived from an EMBL/GenBank/DDBJ whole genome shotgun (WGS) entry which is preliminary data.</text>
</comment>
<accession>A0ABT9F973</accession>
<dbReference type="RefSeq" id="WP_010555877.1">
    <property type="nucleotide sequence ID" value="NZ_AHCB03000005.1"/>
</dbReference>